<dbReference type="HAMAP" id="MF_01375">
    <property type="entry name" value="PhnX"/>
    <property type="match status" value="1"/>
</dbReference>
<keyword evidence="2" id="KW-0479">Metal-binding</keyword>
<dbReference type="GO" id="GO:0050194">
    <property type="term" value="F:phosphonoacetaldehyde hydrolase activity"/>
    <property type="evidence" value="ECO:0007669"/>
    <property type="project" value="UniProtKB-EC"/>
</dbReference>
<comment type="function">
    <text evidence="2">Involved in phosphonate degradation.</text>
</comment>
<dbReference type="CDD" id="cd02586">
    <property type="entry name" value="HAD_PHN"/>
    <property type="match status" value="1"/>
</dbReference>
<evidence type="ECO:0000256" key="2">
    <source>
        <dbReference type="HAMAP-Rule" id="MF_01375"/>
    </source>
</evidence>
<dbReference type="EMBL" id="JAQAGZ010000019">
    <property type="protein sequence ID" value="MCZ8515737.1"/>
    <property type="molecule type" value="Genomic_DNA"/>
</dbReference>
<feature type="active site" description="Schiff-base intermediate with substrate" evidence="2">
    <location>
        <position position="50"/>
    </location>
</feature>
<feature type="active site" description="Nucleophile" evidence="2">
    <location>
        <position position="9"/>
    </location>
</feature>
<dbReference type="RefSeq" id="WP_269884268.1">
    <property type="nucleotide sequence ID" value="NZ_JAQAGZ010000019.1"/>
</dbReference>
<dbReference type="NCBIfam" id="TIGR01422">
    <property type="entry name" value="phosphonatase"/>
    <property type="match status" value="1"/>
</dbReference>
<comment type="cofactor">
    <cofactor evidence="2">
        <name>Mg(2+)</name>
        <dbReference type="ChEBI" id="CHEBI:18420"/>
    </cofactor>
    <text evidence="2">Binds 1 Mg(2+) ion per subunit.</text>
</comment>
<feature type="binding site" evidence="2">
    <location>
        <position position="11"/>
    </location>
    <ligand>
        <name>Mg(2+)</name>
        <dbReference type="ChEBI" id="CHEBI:18420"/>
    </ligand>
</feature>
<dbReference type="Gene3D" id="1.10.150.240">
    <property type="entry name" value="Putative phosphatase, domain 2"/>
    <property type="match status" value="1"/>
</dbReference>
<evidence type="ECO:0000313" key="3">
    <source>
        <dbReference type="EMBL" id="MCZ8515737.1"/>
    </source>
</evidence>
<organism evidence="3 4">
    <name type="scientific">Paenibacillus gyeongsangnamensis</name>
    <dbReference type="NCBI Taxonomy" id="3388067"/>
    <lineage>
        <taxon>Bacteria</taxon>
        <taxon>Bacillati</taxon>
        <taxon>Bacillota</taxon>
        <taxon>Bacilli</taxon>
        <taxon>Bacillales</taxon>
        <taxon>Paenibacillaceae</taxon>
        <taxon>Paenibacillus</taxon>
    </lineage>
</organism>
<dbReference type="SUPFAM" id="SSF56784">
    <property type="entry name" value="HAD-like"/>
    <property type="match status" value="1"/>
</dbReference>
<gene>
    <name evidence="2" type="primary">phnX</name>
    <name evidence="3" type="ORF">O9H85_25665</name>
</gene>
<reference evidence="3 4" key="1">
    <citation type="submission" date="2022-12" db="EMBL/GenBank/DDBJ databases">
        <title>Draft genome sequence of Paenibacillus sp. dW9.</title>
        <authorList>
            <person name="Choi E.-W."/>
            <person name="Kim D.-U."/>
        </authorList>
    </citation>
    <scope>NUCLEOTIDE SEQUENCE [LARGE SCALE GENOMIC DNA]</scope>
    <source>
        <strain evidence="4">dW9</strain>
    </source>
</reference>
<dbReference type="InterPro" id="IPR050155">
    <property type="entry name" value="HAD-like_hydrolase_sf"/>
</dbReference>
<protein>
    <recommendedName>
        <fullName evidence="2">Phosphonoacetaldehyde hydrolase</fullName>
        <shortName evidence="2">Phosphonatase</shortName>
        <ecNumber evidence="2">3.11.1.1</ecNumber>
    </recommendedName>
    <alternativeName>
        <fullName evidence="2">Phosphonoacetaldehyde phosphonohydrolase</fullName>
    </alternativeName>
</protein>
<dbReference type="SFLD" id="SFLDG01135">
    <property type="entry name" value="C1.5.6:_HAD__Beta-PGM__Phospha"/>
    <property type="match status" value="1"/>
</dbReference>
<dbReference type="SFLD" id="SFLDG01129">
    <property type="entry name" value="C1.5:_HAD__Beta-PGM__Phosphata"/>
    <property type="match status" value="1"/>
</dbReference>
<accession>A0ABT4QG05</accession>
<evidence type="ECO:0000256" key="1">
    <source>
        <dbReference type="ARBA" id="ARBA00023270"/>
    </source>
</evidence>
<dbReference type="PANTHER" id="PTHR43434:SF19">
    <property type="entry name" value="PHOSPHONOACETALDEHYDE HYDROLASE"/>
    <property type="match status" value="1"/>
</dbReference>
<comment type="caution">
    <text evidence="3">The sequence shown here is derived from an EMBL/GenBank/DDBJ whole genome shotgun (WGS) entry which is preliminary data.</text>
</comment>
<keyword evidence="4" id="KW-1185">Reference proteome</keyword>
<dbReference type="Pfam" id="PF00702">
    <property type="entry name" value="Hydrolase"/>
    <property type="match status" value="1"/>
</dbReference>
<evidence type="ECO:0000313" key="4">
    <source>
        <dbReference type="Proteomes" id="UP001527882"/>
    </source>
</evidence>
<dbReference type="SFLD" id="SFLDS00003">
    <property type="entry name" value="Haloacid_Dehalogenase"/>
    <property type="match status" value="1"/>
</dbReference>
<dbReference type="InterPro" id="IPR006323">
    <property type="entry name" value="Phosphonoacetald_hydro"/>
</dbReference>
<comment type="subunit">
    <text evidence="2">Homodimer.</text>
</comment>
<dbReference type="InterPro" id="IPR023198">
    <property type="entry name" value="PGP-like_dom2"/>
</dbReference>
<feature type="binding site" evidence="2">
    <location>
        <position position="9"/>
    </location>
    <ligand>
        <name>Mg(2+)</name>
        <dbReference type="ChEBI" id="CHEBI:18420"/>
    </ligand>
</feature>
<dbReference type="Proteomes" id="UP001527882">
    <property type="component" value="Unassembled WGS sequence"/>
</dbReference>
<sequence length="268" mass="29816">MRVQGVILDWAGTTIDYGCFAPVAVFVDIFKNRGISITMEEAREPMGLLKWDHVQAICRMERVAGLWKTAFGQEPTEADVHSLYADFEQQIFEVLKEYTDPIPGAIEQVARLRRQGIKIGSTTGYTMEMMRTVTAEAKRKGYVPDCLVTPDEVPQGRPYPWMIYENAIRLGIYPMKHIVKVGDTLSDIREGVNAGAWTVGILKGGSELGMSEAEVNACDPDELAVKLAEVERRYRKAGVHYVIESIGALDPVIEEVNARLQAGDHPST</sequence>
<proteinExistence type="inferred from homology"/>
<comment type="similarity">
    <text evidence="2">Belongs to the HAD-like hydrolase superfamily. PhnX family.</text>
</comment>
<dbReference type="InterPro" id="IPR023214">
    <property type="entry name" value="HAD_sf"/>
</dbReference>
<keyword evidence="1 2" id="KW-0704">Schiff base</keyword>
<keyword evidence="2 3" id="KW-0378">Hydrolase</keyword>
<dbReference type="Gene3D" id="3.40.50.1000">
    <property type="entry name" value="HAD superfamily/HAD-like"/>
    <property type="match status" value="1"/>
</dbReference>
<dbReference type="InterPro" id="IPR036412">
    <property type="entry name" value="HAD-like_sf"/>
</dbReference>
<feature type="binding site" evidence="2">
    <location>
        <position position="183"/>
    </location>
    <ligand>
        <name>Mg(2+)</name>
        <dbReference type="ChEBI" id="CHEBI:18420"/>
    </ligand>
</feature>
<name>A0ABT4QG05_9BACL</name>
<dbReference type="EC" id="3.11.1.1" evidence="2"/>
<dbReference type="PANTHER" id="PTHR43434">
    <property type="entry name" value="PHOSPHOGLYCOLATE PHOSPHATASE"/>
    <property type="match status" value="1"/>
</dbReference>
<keyword evidence="2" id="KW-0460">Magnesium</keyword>
<comment type="catalytic activity">
    <reaction evidence="2">
        <text>phosphonoacetaldehyde + H2O = acetaldehyde + phosphate + H(+)</text>
        <dbReference type="Rhea" id="RHEA:18905"/>
        <dbReference type="ChEBI" id="CHEBI:15343"/>
        <dbReference type="ChEBI" id="CHEBI:15377"/>
        <dbReference type="ChEBI" id="CHEBI:15378"/>
        <dbReference type="ChEBI" id="CHEBI:43474"/>
        <dbReference type="ChEBI" id="CHEBI:58383"/>
        <dbReference type="EC" id="3.11.1.1"/>
    </reaction>
</comment>